<evidence type="ECO:0000256" key="1">
    <source>
        <dbReference type="SAM" id="MobiDB-lite"/>
    </source>
</evidence>
<dbReference type="Proteomes" id="UP000830375">
    <property type="component" value="Unassembled WGS sequence"/>
</dbReference>
<sequence>MEEVNHSDSTFLTDSILATYSPILTSLSTSRLITGYLTHRAAHSAWKGHCVSHVQRYVDWRHKVSLGSPSHLSLEEKPNENWRVEFACQATPLFIWQRDRPAIAQVQYCSFLTPHDGHDRCLTCLGHKHAKTAFVDGSGPHCECIPIANLRSWLSFIMKLPLHFTQSSPTGCKNPGTALVRDKGDLRFTVRNRRASPHRSPAPHSVALLIFQMLARQPACSSRSGPSVSFGALEEDKMSIAASEEGLLSAKAEYSAKQPPAAGAAQSKSKAKPCSSRRPRPLDLEVDSPPSPKRSRLNDWFLGSRRDSQPCSLPVPFFPQVEHVVGVHLCPQNTATWRFMPPVQSL</sequence>
<comment type="caution">
    <text evidence="2">The sequence shown here is derived from an EMBL/GenBank/DDBJ whole genome shotgun (WGS) entry which is preliminary data.</text>
</comment>
<proteinExistence type="predicted"/>
<feature type="compositionally biased region" description="Basic residues" evidence="1">
    <location>
        <begin position="269"/>
        <end position="279"/>
    </location>
</feature>
<protein>
    <submittedName>
        <fullName evidence="2">Terpentetriene synthase</fullName>
    </submittedName>
</protein>
<feature type="compositionally biased region" description="Low complexity" evidence="1">
    <location>
        <begin position="258"/>
        <end position="268"/>
    </location>
</feature>
<reference evidence="2 3" key="1">
    <citation type="submission" date="2022-01" db="EMBL/GenBank/DDBJ databases">
        <title>A high-quality chromosome-level genome assembly of rohu carp, Labeo rohita.</title>
        <authorList>
            <person name="Arick M.A. II"/>
            <person name="Hsu C.-Y."/>
            <person name="Magbanua Z."/>
            <person name="Pechanova O."/>
            <person name="Grover C."/>
            <person name="Miller E."/>
            <person name="Thrash A."/>
            <person name="Ezzel L."/>
            <person name="Alam S."/>
            <person name="Benzie J."/>
            <person name="Hamilton M."/>
            <person name="Karsi A."/>
            <person name="Lawrence M.L."/>
            <person name="Peterson D.G."/>
        </authorList>
    </citation>
    <scope>NUCLEOTIDE SEQUENCE [LARGE SCALE GENOMIC DNA]</scope>
    <source>
        <strain evidence="3">BAU-BD-2019</strain>
        <tissue evidence="2">Blood</tissue>
    </source>
</reference>
<evidence type="ECO:0000313" key="3">
    <source>
        <dbReference type="Proteomes" id="UP000830375"/>
    </source>
</evidence>
<evidence type="ECO:0000313" key="2">
    <source>
        <dbReference type="EMBL" id="KAI2653917.1"/>
    </source>
</evidence>
<feature type="region of interest" description="Disordered" evidence="1">
    <location>
        <begin position="258"/>
        <end position="300"/>
    </location>
</feature>
<name>A0ABQ8LTF4_LABRO</name>
<gene>
    <name evidence="2" type="ORF">H4Q32_014287</name>
</gene>
<organism evidence="2 3">
    <name type="scientific">Labeo rohita</name>
    <name type="common">Indian major carp</name>
    <name type="synonym">Cyprinus rohita</name>
    <dbReference type="NCBI Taxonomy" id="84645"/>
    <lineage>
        <taxon>Eukaryota</taxon>
        <taxon>Metazoa</taxon>
        <taxon>Chordata</taxon>
        <taxon>Craniata</taxon>
        <taxon>Vertebrata</taxon>
        <taxon>Euteleostomi</taxon>
        <taxon>Actinopterygii</taxon>
        <taxon>Neopterygii</taxon>
        <taxon>Teleostei</taxon>
        <taxon>Ostariophysi</taxon>
        <taxon>Cypriniformes</taxon>
        <taxon>Cyprinidae</taxon>
        <taxon>Labeoninae</taxon>
        <taxon>Labeonini</taxon>
        <taxon>Labeo</taxon>
    </lineage>
</organism>
<dbReference type="EMBL" id="JACTAM010000018">
    <property type="protein sequence ID" value="KAI2653917.1"/>
    <property type="molecule type" value="Genomic_DNA"/>
</dbReference>
<accession>A0ABQ8LTF4</accession>
<keyword evidence="3" id="KW-1185">Reference proteome</keyword>